<protein>
    <submittedName>
        <fullName evidence="4">Uncharacterized protein</fullName>
    </submittedName>
</protein>
<dbReference type="Gene3D" id="3.90.190.10">
    <property type="entry name" value="Protein tyrosine phosphatase superfamily"/>
    <property type="match status" value="1"/>
</dbReference>
<feature type="domain" description="Tyrosine-protein phosphatase" evidence="2">
    <location>
        <begin position="40"/>
        <end position="186"/>
    </location>
</feature>
<dbReference type="GO" id="GO:0005737">
    <property type="term" value="C:cytoplasm"/>
    <property type="evidence" value="ECO:0007669"/>
    <property type="project" value="TreeGrafter"/>
</dbReference>
<dbReference type="InterPro" id="IPR029021">
    <property type="entry name" value="Prot-tyrosine_phosphatase-like"/>
</dbReference>
<dbReference type="SMART" id="SM00195">
    <property type="entry name" value="DSPc"/>
    <property type="match status" value="1"/>
</dbReference>
<dbReference type="PANTHER" id="PTHR46588">
    <property type="entry name" value="SERINE/THREONINE/TYROSINE-INTERACTING PROTEIN"/>
    <property type="match status" value="1"/>
</dbReference>
<sequence>MIDVSSQNFLNDEYVISNNITSILNQRLFYTTRQIHESKTMQEIIPGVYLGPFTAAQRNILLENGINHVICVRQEYEAHFVPEINNDPNIAYLTLNIADNVTENIIRFFPKVRQFIDDALSNNCKVLVHGNEGNSRSATLVLAYVMEKFGLSSSEALQFVKAKRATVDPNEGFRAQLIEYEPIYKARQIMANGETSCDSRSKRKCEQLTETVDYNVIQRPPTPNMDSTSEISVKACEDFSDHLYRLLRGS</sequence>
<dbReference type="InterPro" id="IPR020422">
    <property type="entry name" value="TYR_PHOSPHATASE_DUAL_dom"/>
</dbReference>
<evidence type="ECO:0000259" key="2">
    <source>
        <dbReference type="PROSITE" id="PS50054"/>
    </source>
</evidence>
<dbReference type="InterPro" id="IPR000387">
    <property type="entry name" value="Tyr_Pase_dom"/>
</dbReference>
<dbReference type="Pfam" id="PF00782">
    <property type="entry name" value="DSPc"/>
    <property type="match status" value="1"/>
</dbReference>
<dbReference type="InterPro" id="IPR000340">
    <property type="entry name" value="Dual-sp_phosphatase_cat-dom"/>
</dbReference>
<organism evidence="4 5">
    <name type="scientific">Psylliodes chrysocephalus</name>
    <dbReference type="NCBI Taxonomy" id="3402493"/>
    <lineage>
        <taxon>Eukaryota</taxon>
        <taxon>Metazoa</taxon>
        <taxon>Ecdysozoa</taxon>
        <taxon>Arthropoda</taxon>
        <taxon>Hexapoda</taxon>
        <taxon>Insecta</taxon>
        <taxon>Pterygota</taxon>
        <taxon>Neoptera</taxon>
        <taxon>Endopterygota</taxon>
        <taxon>Coleoptera</taxon>
        <taxon>Polyphaga</taxon>
        <taxon>Cucujiformia</taxon>
        <taxon>Chrysomeloidea</taxon>
        <taxon>Chrysomelidae</taxon>
        <taxon>Galerucinae</taxon>
        <taxon>Alticini</taxon>
        <taxon>Psylliodes</taxon>
    </lineage>
</organism>
<dbReference type="PANTHER" id="PTHR46588:SF1">
    <property type="entry name" value="SERINE_THREONINE_TYROSINE-INTERACTING PROTEIN"/>
    <property type="match status" value="1"/>
</dbReference>
<dbReference type="GO" id="GO:0005654">
    <property type="term" value="C:nucleoplasm"/>
    <property type="evidence" value="ECO:0007669"/>
    <property type="project" value="TreeGrafter"/>
</dbReference>
<dbReference type="FunFam" id="3.90.190.10:FF:000036">
    <property type="entry name" value="Serine/threonine/tyrosine-interacting protein a"/>
    <property type="match status" value="1"/>
</dbReference>
<feature type="domain" description="Tyrosine specific protein phosphatases" evidence="3">
    <location>
        <begin position="106"/>
        <end position="164"/>
    </location>
</feature>
<gene>
    <name evidence="4" type="ORF">PSYICH_LOCUS7558</name>
</gene>
<comment type="similarity">
    <text evidence="1">Belongs to the protein-tyrosine phosphatase family. Non-receptor class subfamily.</text>
</comment>
<proteinExistence type="inferred from homology"/>
<dbReference type="OrthoDB" id="426001at2759"/>
<dbReference type="AlphaFoldDB" id="A0A9P0CU91"/>
<dbReference type="GO" id="GO:0070372">
    <property type="term" value="P:regulation of ERK1 and ERK2 cascade"/>
    <property type="evidence" value="ECO:0007669"/>
    <property type="project" value="TreeGrafter"/>
</dbReference>
<evidence type="ECO:0000256" key="1">
    <source>
        <dbReference type="ARBA" id="ARBA00009649"/>
    </source>
</evidence>
<dbReference type="InterPro" id="IPR052449">
    <property type="entry name" value="STYX-Interacting_Phosphatase"/>
</dbReference>
<dbReference type="EMBL" id="OV651814">
    <property type="protein sequence ID" value="CAH1106318.1"/>
    <property type="molecule type" value="Genomic_DNA"/>
</dbReference>
<accession>A0A9P0CU91</accession>
<dbReference type="GO" id="GO:0062026">
    <property type="term" value="P:negative regulation of SCF-dependent proteasomal ubiquitin-dependent catabolic process"/>
    <property type="evidence" value="ECO:0007669"/>
    <property type="project" value="TreeGrafter"/>
</dbReference>
<dbReference type="PROSITE" id="PS50054">
    <property type="entry name" value="TYR_PHOSPHATASE_DUAL"/>
    <property type="match status" value="1"/>
</dbReference>
<reference evidence="4" key="1">
    <citation type="submission" date="2022-01" db="EMBL/GenBank/DDBJ databases">
        <authorList>
            <person name="King R."/>
        </authorList>
    </citation>
    <scope>NUCLEOTIDE SEQUENCE</scope>
</reference>
<evidence type="ECO:0000313" key="4">
    <source>
        <dbReference type="EMBL" id="CAH1106318.1"/>
    </source>
</evidence>
<evidence type="ECO:0000313" key="5">
    <source>
        <dbReference type="Proteomes" id="UP001153636"/>
    </source>
</evidence>
<evidence type="ECO:0000259" key="3">
    <source>
        <dbReference type="PROSITE" id="PS50056"/>
    </source>
</evidence>
<name>A0A9P0CU91_9CUCU</name>
<dbReference type="PROSITE" id="PS50056">
    <property type="entry name" value="TYR_PHOSPHATASE_2"/>
    <property type="match status" value="1"/>
</dbReference>
<keyword evidence="5" id="KW-1185">Reference proteome</keyword>
<dbReference type="SUPFAM" id="SSF52799">
    <property type="entry name" value="(Phosphotyrosine protein) phosphatases II"/>
    <property type="match status" value="1"/>
</dbReference>
<dbReference type="GO" id="GO:1990444">
    <property type="term" value="F:F-box domain binding"/>
    <property type="evidence" value="ECO:0007669"/>
    <property type="project" value="TreeGrafter"/>
</dbReference>
<dbReference type="Proteomes" id="UP001153636">
    <property type="component" value="Chromosome 2"/>
</dbReference>